<feature type="transmembrane region" description="Helical" evidence="8">
    <location>
        <begin position="330"/>
        <end position="358"/>
    </location>
</feature>
<dbReference type="GO" id="GO:0005886">
    <property type="term" value="C:plasma membrane"/>
    <property type="evidence" value="ECO:0007669"/>
    <property type="project" value="UniProtKB-SubCell"/>
</dbReference>
<feature type="transmembrane region" description="Helical" evidence="8">
    <location>
        <begin position="82"/>
        <end position="101"/>
    </location>
</feature>
<evidence type="ECO:0000256" key="2">
    <source>
        <dbReference type="ARBA" id="ARBA00022475"/>
    </source>
</evidence>
<keyword evidence="4" id="KW-0808">Transferase</keyword>
<feature type="transmembrane region" description="Helical" evidence="8">
    <location>
        <begin position="152"/>
        <end position="169"/>
    </location>
</feature>
<evidence type="ECO:0000256" key="4">
    <source>
        <dbReference type="ARBA" id="ARBA00022679"/>
    </source>
</evidence>
<dbReference type="PANTHER" id="PTHR33908:SF3">
    <property type="entry name" value="UNDECAPRENYL PHOSPHATE-ALPHA-4-AMINO-4-DEOXY-L-ARABINOSE ARABINOSYL TRANSFERASE"/>
    <property type="match status" value="1"/>
</dbReference>
<dbReference type="EMBL" id="JACBZF010000002">
    <property type="protein sequence ID" value="NYH95324.1"/>
    <property type="molecule type" value="Genomic_DNA"/>
</dbReference>
<evidence type="ECO:0000256" key="5">
    <source>
        <dbReference type="ARBA" id="ARBA00022692"/>
    </source>
</evidence>
<accession>A0A7Y9XVF9</accession>
<organism evidence="9 10">
    <name type="scientific">Novosphingobium marinum</name>
    <dbReference type="NCBI Taxonomy" id="1514948"/>
    <lineage>
        <taxon>Bacteria</taxon>
        <taxon>Pseudomonadati</taxon>
        <taxon>Pseudomonadota</taxon>
        <taxon>Alphaproteobacteria</taxon>
        <taxon>Sphingomonadales</taxon>
        <taxon>Sphingomonadaceae</taxon>
        <taxon>Novosphingobium</taxon>
    </lineage>
</organism>
<feature type="transmembrane region" description="Helical" evidence="8">
    <location>
        <begin position="278"/>
        <end position="294"/>
    </location>
</feature>
<evidence type="ECO:0000256" key="3">
    <source>
        <dbReference type="ARBA" id="ARBA00022676"/>
    </source>
</evidence>
<evidence type="ECO:0000256" key="6">
    <source>
        <dbReference type="ARBA" id="ARBA00022989"/>
    </source>
</evidence>
<dbReference type="InterPro" id="IPR050297">
    <property type="entry name" value="LipidA_mod_glycosyltrf_83"/>
</dbReference>
<dbReference type="GO" id="GO:0010041">
    <property type="term" value="P:response to iron(III) ion"/>
    <property type="evidence" value="ECO:0007669"/>
    <property type="project" value="TreeGrafter"/>
</dbReference>
<dbReference type="GO" id="GO:0016763">
    <property type="term" value="F:pentosyltransferase activity"/>
    <property type="evidence" value="ECO:0007669"/>
    <property type="project" value="TreeGrafter"/>
</dbReference>
<evidence type="ECO:0000256" key="1">
    <source>
        <dbReference type="ARBA" id="ARBA00004651"/>
    </source>
</evidence>
<evidence type="ECO:0000313" key="9">
    <source>
        <dbReference type="EMBL" id="NYH95324.1"/>
    </source>
</evidence>
<dbReference type="GO" id="GO:0009103">
    <property type="term" value="P:lipopolysaccharide biosynthetic process"/>
    <property type="evidence" value="ECO:0007669"/>
    <property type="project" value="UniProtKB-ARBA"/>
</dbReference>
<feature type="transmembrane region" description="Helical" evidence="8">
    <location>
        <begin position="306"/>
        <end position="324"/>
    </location>
</feature>
<comment type="caution">
    <text evidence="9">The sequence shown here is derived from an EMBL/GenBank/DDBJ whole genome shotgun (WGS) entry which is preliminary data.</text>
</comment>
<evidence type="ECO:0000256" key="8">
    <source>
        <dbReference type="SAM" id="Phobius"/>
    </source>
</evidence>
<dbReference type="AlphaFoldDB" id="A0A7Y9XVF9"/>
<feature type="transmembrane region" description="Helical" evidence="8">
    <location>
        <begin position="226"/>
        <end position="248"/>
    </location>
</feature>
<dbReference type="RefSeq" id="WP_179407185.1">
    <property type="nucleotide sequence ID" value="NZ_BMGF01000002.1"/>
</dbReference>
<keyword evidence="7 8" id="KW-0472">Membrane</keyword>
<sequence length="501" mass="53881">MNATIAAAGPETIAGETPAPTRARALHPAAVFAILLVVAVALRFDTFGDPNLHGDEVFYHTVGIAMHHGAVPYVDVWDRKPFGLFVLFWLIAAFSEAPLAYQIAATLFAAGTAWCIAAMARSWTGAQGALLAGVVYLLWLAPLQGFGGQSPVFYNLFIAGAALLVWRALPALREGRVPRSVLLAMLVAGAGITLKTTALFEAAFLGLLGIWTLWRAGVAPRRLSQTAVTWAAIGAAPALAIALGYAAIGHWPEYWHAMVTSNLDKQPHLLTSLVRGKFMALALAPVALLAILGLARQERDGRRFTLLWLAAGIVGLVAVPNFYLHYAIPLLVPLCLAASAFLSRGVLGIGAVIALAVFGFQITSPFQYGHAAQSRAAIERLAQGVREHVGSGPLLLYDAPPQLYRLTGQPMATPLVFPTHLSHDIERDTSHLSTLGETKRVLALRPGAVVMAHPLRNGPVNEQTHRRVLAYVGENCRLVDMVRTPERQRTDTIAVWGDCRR</sequence>
<dbReference type="PANTHER" id="PTHR33908">
    <property type="entry name" value="MANNOSYLTRANSFERASE YKCB-RELATED"/>
    <property type="match status" value="1"/>
</dbReference>
<proteinExistence type="predicted"/>
<keyword evidence="6 8" id="KW-1133">Transmembrane helix</keyword>
<keyword evidence="10" id="KW-1185">Reference proteome</keyword>
<reference evidence="9 10" key="1">
    <citation type="submission" date="2020-07" db="EMBL/GenBank/DDBJ databases">
        <title>Genomic Encyclopedia of Type Strains, Phase IV (KMG-IV): sequencing the most valuable type-strain genomes for metagenomic binning, comparative biology and taxonomic classification.</title>
        <authorList>
            <person name="Goeker M."/>
        </authorList>
    </citation>
    <scope>NUCLEOTIDE SEQUENCE [LARGE SCALE GENOMIC DNA]</scope>
    <source>
        <strain evidence="9 10">DSM 29043</strain>
    </source>
</reference>
<feature type="transmembrane region" description="Helical" evidence="8">
    <location>
        <begin position="181"/>
        <end position="214"/>
    </location>
</feature>
<protein>
    <recommendedName>
        <fullName evidence="11">Glycosyltransferase RgtA/B/C/D-like domain-containing protein</fullName>
    </recommendedName>
</protein>
<evidence type="ECO:0000313" key="10">
    <source>
        <dbReference type="Proteomes" id="UP000522081"/>
    </source>
</evidence>
<keyword evidence="2" id="KW-1003">Cell membrane</keyword>
<evidence type="ECO:0008006" key="11">
    <source>
        <dbReference type="Google" id="ProtNLM"/>
    </source>
</evidence>
<gene>
    <name evidence="9" type="ORF">FHS75_001643</name>
</gene>
<name>A0A7Y9XVF9_9SPHN</name>
<comment type="subcellular location">
    <subcellularLocation>
        <location evidence="1">Cell membrane</location>
        <topology evidence="1">Multi-pass membrane protein</topology>
    </subcellularLocation>
</comment>
<keyword evidence="3" id="KW-0328">Glycosyltransferase</keyword>
<evidence type="ECO:0000256" key="7">
    <source>
        <dbReference type="ARBA" id="ARBA00023136"/>
    </source>
</evidence>
<feature type="transmembrane region" description="Helical" evidence="8">
    <location>
        <begin position="25"/>
        <end position="44"/>
    </location>
</feature>
<dbReference type="Proteomes" id="UP000522081">
    <property type="component" value="Unassembled WGS sequence"/>
</dbReference>
<keyword evidence="5 8" id="KW-0812">Transmembrane</keyword>
<feature type="transmembrane region" description="Helical" evidence="8">
    <location>
        <begin position="107"/>
        <end position="140"/>
    </location>
</feature>